<keyword evidence="11" id="KW-1185">Reference proteome</keyword>
<evidence type="ECO:0000256" key="3">
    <source>
        <dbReference type="ARBA" id="ARBA00022448"/>
    </source>
</evidence>
<proteinExistence type="inferred from homology"/>
<keyword evidence="4" id="KW-1003">Cell membrane</keyword>
<evidence type="ECO:0000313" key="10">
    <source>
        <dbReference type="EMBL" id="KAK5947015.1"/>
    </source>
</evidence>
<keyword evidence="5 9" id="KW-0812">Transmembrane</keyword>
<keyword evidence="6 9" id="KW-1133">Transmembrane helix</keyword>
<evidence type="ECO:0000256" key="2">
    <source>
        <dbReference type="ARBA" id="ARBA00010199"/>
    </source>
</evidence>
<accession>A0ABR0S3E4</accession>
<feature type="transmembrane region" description="Helical" evidence="9">
    <location>
        <begin position="223"/>
        <end position="245"/>
    </location>
</feature>
<evidence type="ECO:0000256" key="6">
    <source>
        <dbReference type="ARBA" id="ARBA00022989"/>
    </source>
</evidence>
<reference evidence="10 11" key="1">
    <citation type="journal article" date="2023" name="Res Sq">
        <title>Genomic and morphological characterization of Knufia obscura isolated from the Mars 2020 spacecraft assembly facility.</title>
        <authorList>
            <person name="Chander A.M."/>
            <person name="Teixeira M.M."/>
            <person name="Singh N.K."/>
            <person name="Williams M.P."/>
            <person name="Parker C.W."/>
            <person name="Leo P."/>
            <person name="Stajich J.E."/>
            <person name="Torok T."/>
            <person name="Tighe S."/>
            <person name="Mason C.E."/>
            <person name="Venkateswaran K."/>
        </authorList>
    </citation>
    <scope>NUCLEOTIDE SEQUENCE [LARGE SCALE GENOMIC DNA]</scope>
    <source>
        <strain evidence="10 11">CCFEE 5817</strain>
    </source>
</reference>
<dbReference type="Pfam" id="PF01554">
    <property type="entry name" value="MatE"/>
    <property type="match status" value="1"/>
</dbReference>
<evidence type="ECO:0000256" key="9">
    <source>
        <dbReference type="SAM" id="Phobius"/>
    </source>
</evidence>
<dbReference type="PANTHER" id="PTHR43549">
    <property type="entry name" value="MULTIDRUG RESISTANCE PROTEIN YPNP-RELATED"/>
    <property type="match status" value="1"/>
</dbReference>
<dbReference type="InterPro" id="IPR052031">
    <property type="entry name" value="Membrane_Transporter-Flippase"/>
</dbReference>
<comment type="similarity">
    <text evidence="2">Belongs to the multi antimicrobial extrusion (MATE) (TC 2.A.66.1) family.</text>
</comment>
<feature type="transmembrane region" description="Helical" evidence="9">
    <location>
        <begin position="40"/>
        <end position="60"/>
    </location>
</feature>
<sequence length="316" mass="34208">MPSPKTSMVVDQTSTNYAHSRNQDGDDHATLTKTLSRRGFSGTVLINFVAFLLPALYGTLSKYWVSEIDGSMVVTVDSYTYIGVVAEVINEGLPRAAWLIIGDNASRSLSSRIGLSQTLIAFQSLLGLTVSLIIVGAARNFAGAFVPVEVREVSLTYVRLSAFSTFSSALEYATANATRALDRPDVPLVISISRFLINIVLDLLVISPFHVGSFTPSINTQGAVRLACDMVAAFAGLLYFIWIVFNLRRKQAVESVSRPSLPAFLVLLRPGLMTFAESAIRNTLYLWLVANVVSLGADYATAWGVFNTISGAHQDG</sequence>
<evidence type="ECO:0000256" key="4">
    <source>
        <dbReference type="ARBA" id="ARBA00022475"/>
    </source>
</evidence>
<evidence type="ECO:0000256" key="7">
    <source>
        <dbReference type="ARBA" id="ARBA00023136"/>
    </source>
</evidence>
<feature type="compositionally biased region" description="Polar residues" evidence="8">
    <location>
        <begin position="1"/>
        <end position="20"/>
    </location>
</feature>
<protein>
    <submittedName>
        <fullName evidence="10">Uncharacterized protein</fullName>
    </submittedName>
</protein>
<feature type="region of interest" description="Disordered" evidence="8">
    <location>
        <begin position="1"/>
        <end position="25"/>
    </location>
</feature>
<evidence type="ECO:0000256" key="5">
    <source>
        <dbReference type="ARBA" id="ARBA00022692"/>
    </source>
</evidence>
<evidence type="ECO:0000256" key="1">
    <source>
        <dbReference type="ARBA" id="ARBA00004651"/>
    </source>
</evidence>
<dbReference type="RefSeq" id="XP_064735105.1">
    <property type="nucleotide sequence ID" value="XM_064869608.1"/>
</dbReference>
<dbReference type="GeneID" id="89994610"/>
<keyword evidence="7 9" id="KW-0472">Membrane</keyword>
<feature type="transmembrane region" description="Helical" evidence="9">
    <location>
        <begin position="186"/>
        <end position="211"/>
    </location>
</feature>
<comment type="subcellular location">
    <subcellularLocation>
        <location evidence="1">Cell membrane</location>
        <topology evidence="1">Multi-pass membrane protein</topology>
    </subcellularLocation>
</comment>
<name>A0ABR0S3E4_9EURO</name>
<organism evidence="10 11">
    <name type="scientific">Knufia obscura</name>
    <dbReference type="NCBI Taxonomy" id="1635080"/>
    <lineage>
        <taxon>Eukaryota</taxon>
        <taxon>Fungi</taxon>
        <taxon>Dikarya</taxon>
        <taxon>Ascomycota</taxon>
        <taxon>Pezizomycotina</taxon>
        <taxon>Eurotiomycetes</taxon>
        <taxon>Chaetothyriomycetidae</taxon>
        <taxon>Chaetothyriales</taxon>
        <taxon>Trichomeriaceae</taxon>
        <taxon>Knufia</taxon>
    </lineage>
</organism>
<comment type="caution">
    <text evidence="10">The sequence shown here is derived from an EMBL/GenBank/DDBJ whole genome shotgun (WGS) entry which is preliminary data.</text>
</comment>
<gene>
    <name evidence="10" type="ORF">PMZ80_001161</name>
</gene>
<dbReference type="InterPro" id="IPR002528">
    <property type="entry name" value="MATE_fam"/>
</dbReference>
<evidence type="ECO:0000256" key="8">
    <source>
        <dbReference type="SAM" id="MobiDB-lite"/>
    </source>
</evidence>
<evidence type="ECO:0000313" key="11">
    <source>
        <dbReference type="Proteomes" id="UP001334248"/>
    </source>
</evidence>
<feature type="transmembrane region" description="Helical" evidence="9">
    <location>
        <begin position="113"/>
        <end position="137"/>
    </location>
</feature>
<dbReference type="EMBL" id="JAVHJV010000001">
    <property type="protein sequence ID" value="KAK5947015.1"/>
    <property type="molecule type" value="Genomic_DNA"/>
</dbReference>
<dbReference type="Proteomes" id="UP001334248">
    <property type="component" value="Unassembled WGS sequence"/>
</dbReference>
<dbReference type="PANTHER" id="PTHR43549:SF2">
    <property type="entry name" value="MULTIDRUG RESISTANCE PROTEIN NORM-RELATED"/>
    <property type="match status" value="1"/>
</dbReference>
<keyword evidence="3" id="KW-0813">Transport</keyword>